<gene>
    <name evidence="1" type="ORF">FRY74_10885</name>
</gene>
<dbReference type="InterPro" id="IPR018550">
    <property type="entry name" value="Lipid-A_deacylase-rel"/>
</dbReference>
<dbReference type="Gene3D" id="2.40.160.20">
    <property type="match status" value="1"/>
</dbReference>
<dbReference type="EMBL" id="VOOS01000005">
    <property type="protein sequence ID" value="TXB64290.1"/>
    <property type="molecule type" value="Genomic_DNA"/>
</dbReference>
<name>A0A5C6RRL9_9FLAO</name>
<organism evidence="1 2">
    <name type="scientific">Vicingus serpentipes</name>
    <dbReference type="NCBI Taxonomy" id="1926625"/>
    <lineage>
        <taxon>Bacteria</taxon>
        <taxon>Pseudomonadati</taxon>
        <taxon>Bacteroidota</taxon>
        <taxon>Flavobacteriia</taxon>
        <taxon>Flavobacteriales</taxon>
        <taxon>Vicingaceae</taxon>
        <taxon>Vicingus</taxon>
    </lineage>
</organism>
<keyword evidence="2" id="KW-1185">Reference proteome</keyword>
<accession>A0A5C6RRL9</accession>
<comment type="caution">
    <text evidence="1">The sequence shown here is derived from an EMBL/GenBank/DDBJ whole genome shotgun (WGS) entry which is preliminary data.</text>
</comment>
<keyword evidence="1" id="KW-0378">Hydrolase</keyword>
<evidence type="ECO:0000313" key="1">
    <source>
        <dbReference type="EMBL" id="TXB64290.1"/>
    </source>
</evidence>
<proteinExistence type="predicted"/>
<dbReference type="GO" id="GO:0016787">
    <property type="term" value="F:hydrolase activity"/>
    <property type="evidence" value="ECO:0007669"/>
    <property type="project" value="UniProtKB-KW"/>
</dbReference>
<dbReference type="OrthoDB" id="627554at2"/>
<dbReference type="Proteomes" id="UP000321721">
    <property type="component" value="Unassembled WGS sequence"/>
</dbReference>
<dbReference type="Pfam" id="PF09411">
    <property type="entry name" value="PagL"/>
    <property type="match status" value="1"/>
</dbReference>
<evidence type="ECO:0000313" key="2">
    <source>
        <dbReference type="Proteomes" id="UP000321721"/>
    </source>
</evidence>
<reference evidence="1 2" key="1">
    <citation type="submission" date="2019-08" db="EMBL/GenBank/DDBJ databases">
        <title>Genome of Vicingus serpentipes NCIMB 15042.</title>
        <authorList>
            <person name="Bowman J.P."/>
        </authorList>
    </citation>
    <scope>NUCLEOTIDE SEQUENCE [LARGE SCALE GENOMIC DNA]</scope>
    <source>
        <strain evidence="1 2">NCIMB 15042</strain>
    </source>
</reference>
<protein>
    <submittedName>
        <fullName evidence="1">Acyloxyacyl hydrolase</fullName>
    </submittedName>
</protein>
<sequence>MKFIALFIAFIFLYLNTKTLVITFFKQISLFFLFLIVVCSSFGQSKYFLETELMGGKIVPNYSVNFPKSTLQTAFAINLGSFNTDTSSWARYYNFPETGLAFFGSNLGNNKIYGNQFSLSPYIQFKLKNKKNPFYIKLAIGASYFTTHFDSISNTDNVAIGSGFTWGFQAFLYKTIYHNNGLHLRFGGGYSHASNGHTQLPNFGLNSGLLSLAAQFYNPKKEPKNLLSVSKQKSKSIFINFRQGIGFHELGGTAEPIGGTKREVYTSALSLGIIFNKHLKVRTGFAYRYYEQYNNYIVTTQNADYISAPKINSSNIYFFIGSEFLMGHIGLDVMGGLNLYKPFYKEFNTVYEKNEGPTYYLKKLFASRMGLNLYLINTNKLPQHNFFIGTHINANFGQADFTEFNIGYHFQLN</sequence>
<dbReference type="AlphaFoldDB" id="A0A5C6RRL9"/>